<keyword evidence="2" id="KW-1185">Reference proteome</keyword>
<evidence type="ECO:0000313" key="2">
    <source>
        <dbReference type="Proteomes" id="UP001055811"/>
    </source>
</evidence>
<reference evidence="2" key="1">
    <citation type="journal article" date="2022" name="Mol. Ecol. Resour.">
        <title>The genomes of chicory, endive, great burdock and yacon provide insights into Asteraceae palaeo-polyploidization history and plant inulin production.</title>
        <authorList>
            <person name="Fan W."/>
            <person name="Wang S."/>
            <person name="Wang H."/>
            <person name="Wang A."/>
            <person name="Jiang F."/>
            <person name="Liu H."/>
            <person name="Zhao H."/>
            <person name="Xu D."/>
            <person name="Zhang Y."/>
        </authorList>
    </citation>
    <scope>NUCLEOTIDE SEQUENCE [LARGE SCALE GENOMIC DNA]</scope>
    <source>
        <strain evidence="2">cv. Punajuju</strain>
    </source>
</reference>
<comment type="caution">
    <text evidence="1">The sequence shown here is derived from an EMBL/GenBank/DDBJ whole genome shotgun (WGS) entry which is preliminary data.</text>
</comment>
<evidence type="ECO:0000313" key="1">
    <source>
        <dbReference type="EMBL" id="KAI3750160.1"/>
    </source>
</evidence>
<organism evidence="1 2">
    <name type="scientific">Cichorium intybus</name>
    <name type="common">Chicory</name>
    <dbReference type="NCBI Taxonomy" id="13427"/>
    <lineage>
        <taxon>Eukaryota</taxon>
        <taxon>Viridiplantae</taxon>
        <taxon>Streptophyta</taxon>
        <taxon>Embryophyta</taxon>
        <taxon>Tracheophyta</taxon>
        <taxon>Spermatophyta</taxon>
        <taxon>Magnoliopsida</taxon>
        <taxon>eudicotyledons</taxon>
        <taxon>Gunneridae</taxon>
        <taxon>Pentapetalae</taxon>
        <taxon>asterids</taxon>
        <taxon>campanulids</taxon>
        <taxon>Asterales</taxon>
        <taxon>Asteraceae</taxon>
        <taxon>Cichorioideae</taxon>
        <taxon>Cichorieae</taxon>
        <taxon>Cichoriinae</taxon>
        <taxon>Cichorium</taxon>
    </lineage>
</organism>
<proteinExistence type="predicted"/>
<sequence length="115" mass="13500">MKELWKGERDFICPHEGCGKAFSLDFNLRSHMKTHSQKNYHICPYQECVKRYAHEYKLNNHIMSHHEKQANNNMVEIQVCANPRKTATEGAKSGGNRHLCHRDLRPAVRVSIRRM</sequence>
<gene>
    <name evidence="1" type="ORF">L2E82_20787</name>
</gene>
<name>A0ACB9DUS0_CICIN</name>
<dbReference type="EMBL" id="CM042012">
    <property type="protein sequence ID" value="KAI3750160.1"/>
    <property type="molecule type" value="Genomic_DNA"/>
</dbReference>
<reference evidence="1 2" key="2">
    <citation type="journal article" date="2022" name="Mol. Ecol. Resour.">
        <title>The genomes of chicory, endive, great burdock and yacon provide insights into Asteraceae paleo-polyploidization history and plant inulin production.</title>
        <authorList>
            <person name="Fan W."/>
            <person name="Wang S."/>
            <person name="Wang H."/>
            <person name="Wang A."/>
            <person name="Jiang F."/>
            <person name="Liu H."/>
            <person name="Zhao H."/>
            <person name="Xu D."/>
            <person name="Zhang Y."/>
        </authorList>
    </citation>
    <scope>NUCLEOTIDE SEQUENCE [LARGE SCALE GENOMIC DNA]</scope>
    <source>
        <strain evidence="2">cv. Punajuju</strain>
        <tissue evidence="1">Leaves</tissue>
    </source>
</reference>
<dbReference type="Proteomes" id="UP001055811">
    <property type="component" value="Linkage Group LG04"/>
</dbReference>
<protein>
    <submittedName>
        <fullName evidence="1">Uncharacterized protein</fullName>
    </submittedName>
</protein>
<accession>A0ACB9DUS0</accession>